<evidence type="ECO:0000256" key="3">
    <source>
        <dbReference type="HAMAP-Rule" id="MF_00524"/>
    </source>
</evidence>
<gene>
    <name evidence="3" type="primary">glk</name>
    <name evidence="5" type="ORF">BA177_01895</name>
</gene>
<dbReference type="InterPro" id="IPR050201">
    <property type="entry name" value="Bacterial_glucokinase"/>
</dbReference>
<dbReference type="KEGG" id="woc:BA177_01895"/>
<dbReference type="HAMAP" id="MF_00524">
    <property type="entry name" value="Glucokinase"/>
    <property type="match status" value="1"/>
</dbReference>
<dbReference type="EC" id="2.7.1.2" evidence="3"/>
<comment type="similarity">
    <text evidence="3 4">Belongs to the bacterial glucokinase family.</text>
</comment>
<evidence type="ECO:0000256" key="1">
    <source>
        <dbReference type="ARBA" id="ARBA00022679"/>
    </source>
</evidence>
<dbReference type="GO" id="GO:0006096">
    <property type="term" value="P:glycolytic process"/>
    <property type="evidence" value="ECO:0007669"/>
    <property type="project" value="UniProtKB-UniRule"/>
</dbReference>
<reference evidence="5 6" key="1">
    <citation type="submission" date="2016-06" db="EMBL/GenBank/DDBJ databases">
        <title>Complete genome sequence of a deep-branching marine Gamma Proteobacterium Woeseia oceani type strain XK5.</title>
        <authorList>
            <person name="Mu D."/>
            <person name="Du Z."/>
        </authorList>
    </citation>
    <scope>NUCLEOTIDE SEQUENCE [LARGE SCALE GENOMIC DNA]</scope>
    <source>
        <strain evidence="5 6">XK5</strain>
    </source>
</reference>
<keyword evidence="3" id="KW-0547">Nucleotide-binding</keyword>
<keyword evidence="3" id="KW-0324">Glycolysis</keyword>
<organism evidence="5 6">
    <name type="scientific">Woeseia oceani</name>
    <dbReference type="NCBI Taxonomy" id="1548547"/>
    <lineage>
        <taxon>Bacteria</taxon>
        <taxon>Pseudomonadati</taxon>
        <taxon>Pseudomonadota</taxon>
        <taxon>Gammaproteobacteria</taxon>
        <taxon>Woeseiales</taxon>
        <taxon>Woeseiaceae</taxon>
        <taxon>Woeseia</taxon>
    </lineage>
</organism>
<keyword evidence="6" id="KW-1185">Reference proteome</keyword>
<evidence type="ECO:0000256" key="4">
    <source>
        <dbReference type="RuleBase" id="RU004046"/>
    </source>
</evidence>
<dbReference type="GO" id="GO:0005829">
    <property type="term" value="C:cytosol"/>
    <property type="evidence" value="ECO:0007669"/>
    <property type="project" value="TreeGrafter"/>
</dbReference>
<dbReference type="STRING" id="1548547.BA177_01895"/>
<proteinExistence type="inferred from homology"/>
<evidence type="ECO:0000256" key="2">
    <source>
        <dbReference type="ARBA" id="ARBA00022777"/>
    </source>
</evidence>
<dbReference type="RefSeq" id="WP_068612248.1">
    <property type="nucleotide sequence ID" value="NZ_CP016268.1"/>
</dbReference>
<dbReference type="Pfam" id="PF02685">
    <property type="entry name" value="Glucokinase"/>
    <property type="match status" value="1"/>
</dbReference>
<evidence type="ECO:0000313" key="5">
    <source>
        <dbReference type="EMBL" id="ANO50136.1"/>
    </source>
</evidence>
<comment type="subcellular location">
    <subcellularLocation>
        <location evidence="3">Cytoplasm</location>
    </subcellularLocation>
</comment>
<dbReference type="Gene3D" id="3.40.367.20">
    <property type="match status" value="1"/>
</dbReference>
<dbReference type="PANTHER" id="PTHR47690">
    <property type="entry name" value="GLUCOKINASE"/>
    <property type="match status" value="1"/>
</dbReference>
<dbReference type="InterPro" id="IPR003836">
    <property type="entry name" value="Glucokinase"/>
</dbReference>
<dbReference type="SUPFAM" id="SSF53067">
    <property type="entry name" value="Actin-like ATPase domain"/>
    <property type="match status" value="1"/>
</dbReference>
<dbReference type="GO" id="GO:0005524">
    <property type="term" value="F:ATP binding"/>
    <property type="evidence" value="ECO:0007669"/>
    <property type="project" value="UniProtKB-UniRule"/>
</dbReference>
<dbReference type="InterPro" id="IPR043129">
    <property type="entry name" value="ATPase_NBD"/>
</dbReference>
<sequence>MTDKRLLIGDIGGTNARFALANPAGNAYSSLRILPCAEFATAADALTHYLQALGVGAPDAICLAVAGPVIEQRVKFTNNPWQLDAADLRQRFGAGHVRLLNDFEAIAFGVPALGSADSVPIGGSAPVSFAGLQRMYGVLGPGTGLGAVGLRKQGVHYLPIAGEASHAGFAPESALQMQVLETLRKRYDRVSTEHLVSGAGVENIYWALTLLRGEQGRSLPAERLFAADRDKSDDIAIAAVELFFEILGQFAGDFALTMGAMDGIFIAGGIAQRHRDRLLNSRFREGFERKGRYSELVARIPTRLIVHDQPGLLGAAHCVSQLPN</sequence>
<name>A0A193LCH5_9GAMM</name>
<dbReference type="AlphaFoldDB" id="A0A193LCH5"/>
<dbReference type="CDD" id="cd24008">
    <property type="entry name" value="ASKHA_NBD_GLK"/>
    <property type="match status" value="1"/>
</dbReference>
<comment type="catalytic activity">
    <reaction evidence="3">
        <text>D-glucose + ATP = D-glucose 6-phosphate + ADP + H(+)</text>
        <dbReference type="Rhea" id="RHEA:17825"/>
        <dbReference type="ChEBI" id="CHEBI:4167"/>
        <dbReference type="ChEBI" id="CHEBI:15378"/>
        <dbReference type="ChEBI" id="CHEBI:30616"/>
        <dbReference type="ChEBI" id="CHEBI:61548"/>
        <dbReference type="ChEBI" id="CHEBI:456216"/>
        <dbReference type="EC" id="2.7.1.2"/>
    </reaction>
</comment>
<dbReference type="EMBL" id="CP016268">
    <property type="protein sequence ID" value="ANO50136.1"/>
    <property type="molecule type" value="Genomic_DNA"/>
</dbReference>
<keyword evidence="1 3" id="KW-0808">Transferase</keyword>
<keyword evidence="3" id="KW-0067">ATP-binding</keyword>
<keyword evidence="3" id="KW-0963">Cytoplasm</keyword>
<dbReference type="Gene3D" id="3.30.420.40">
    <property type="match status" value="1"/>
</dbReference>
<dbReference type="OrthoDB" id="9800595at2"/>
<evidence type="ECO:0000313" key="6">
    <source>
        <dbReference type="Proteomes" id="UP000092695"/>
    </source>
</evidence>
<dbReference type="GO" id="GO:0005536">
    <property type="term" value="F:D-glucose binding"/>
    <property type="evidence" value="ECO:0007669"/>
    <property type="project" value="InterPro"/>
</dbReference>
<dbReference type="PANTHER" id="PTHR47690:SF1">
    <property type="entry name" value="GLUCOKINASE"/>
    <property type="match status" value="1"/>
</dbReference>
<dbReference type="GO" id="GO:0004340">
    <property type="term" value="F:glucokinase activity"/>
    <property type="evidence" value="ECO:0007669"/>
    <property type="project" value="UniProtKB-UniRule"/>
</dbReference>
<keyword evidence="2 3" id="KW-0418">Kinase</keyword>
<protein>
    <recommendedName>
        <fullName evidence="3">Glucokinase</fullName>
        <ecNumber evidence="3">2.7.1.2</ecNumber>
    </recommendedName>
    <alternativeName>
        <fullName evidence="3">Glucose kinase</fullName>
    </alternativeName>
</protein>
<dbReference type="Proteomes" id="UP000092695">
    <property type="component" value="Chromosome"/>
</dbReference>
<dbReference type="NCBIfam" id="TIGR00749">
    <property type="entry name" value="glk"/>
    <property type="match status" value="1"/>
</dbReference>
<accession>A0A193LCH5</accession>
<feature type="binding site" evidence="3">
    <location>
        <begin position="9"/>
        <end position="14"/>
    </location>
    <ligand>
        <name>ATP</name>
        <dbReference type="ChEBI" id="CHEBI:30616"/>
    </ligand>
</feature>